<dbReference type="PROSITE" id="PS50894">
    <property type="entry name" value="HPT"/>
    <property type="match status" value="1"/>
</dbReference>
<dbReference type="Gene3D" id="1.20.120.160">
    <property type="entry name" value="HPT domain"/>
    <property type="match status" value="1"/>
</dbReference>
<dbReference type="InterPro" id="IPR036641">
    <property type="entry name" value="HPT_dom_sf"/>
</dbReference>
<dbReference type="RefSeq" id="WP_230755934.1">
    <property type="nucleotide sequence ID" value="NZ_JAINWA010000003.1"/>
</dbReference>
<comment type="caution">
    <text evidence="3">The sequence shown here is derived from an EMBL/GenBank/DDBJ whole genome shotgun (WGS) entry which is preliminary data.</text>
</comment>
<organism evidence="3 4">
    <name type="scientific">Teretinema zuelzerae</name>
    <dbReference type="NCBI Taxonomy" id="156"/>
    <lineage>
        <taxon>Bacteria</taxon>
        <taxon>Pseudomonadati</taxon>
        <taxon>Spirochaetota</taxon>
        <taxon>Spirochaetia</taxon>
        <taxon>Spirochaetales</taxon>
        <taxon>Treponemataceae</taxon>
        <taxon>Teretinema</taxon>
    </lineage>
</organism>
<dbReference type="GO" id="GO:0004672">
    <property type="term" value="F:protein kinase activity"/>
    <property type="evidence" value="ECO:0007669"/>
    <property type="project" value="UniProtKB-ARBA"/>
</dbReference>
<accession>A0AAE3EIJ1</accession>
<protein>
    <submittedName>
        <fullName evidence="3">Hpt domain-containing protein</fullName>
    </submittedName>
</protein>
<keyword evidence="4" id="KW-1185">Reference proteome</keyword>
<evidence type="ECO:0000259" key="2">
    <source>
        <dbReference type="PROSITE" id="PS50894"/>
    </source>
</evidence>
<keyword evidence="1" id="KW-0597">Phosphoprotein</keyword>
<reference evidence="3" key="1">
    <citation type="submission" date="2021-08" db="EMBL/GenBank/DDBJ databases">
        <title>Comparative analyses of Brucepasteria parasyntrophica and Teretinema zuelzerae.</title>
        <authorList>
            <person name="Song Y."/>
            <person name="Brune A."/>
        </authorList>
    </citation>
    <scope>NUCLEOTIDE SEQUENCE</scope>
    <source>
        <strain evidence="3">DSM 1903</strain>
    </source>
</reference>
<dbReference type="GO" id="GO:0000160">
    <property type="term" value="P:phosphorelay signal transduction system"/>
    <property type="evidence" value="ECO:0007669"/>
    <property type="project" value="InterPro"/>
</dbReference>
<feature type="domain" description="HPt" evidence="2">
    <location>
        <begin position="21"/>
        <end position="111"/>
    </location>
</feature>
<dbReference type="InterPro" id="IPR008207">
    <property type="entry name" value="Sig_transdc_His_kin_Hpt_dom"/>
</dbReference>
<feature type="modified residue" description="Phosphohistidine" evidence="1">
    <location>
        <position position="60"/>
    </location>
</feature>
<gene>
    <name evidence="3" type="ORF">K7J14_10440</name>
</gene>
<evidence type="ECO:0000313" key="4">
    <source>
        <dbReference type="Proteomes" id="UP001198163"/>
    </source>
</evidence>
<proteinExistence type="predicted"/>
<sequence>MEKERGYIEGYAEVMERLGGSEALLDRLLIKFRDSYGNSRADFDSCLSSGKLEDAYRIVHSIKGVSANLGLGEVWRTAIILEARLREGEYTLIDGEREAFFLALEKAASAI</sequence>
<dbReference type="EMBL" id="JAINWA010000003">
    <property type="protein sequence ID" value="MCD1655117.1"/>
    <property type="molecule type" value="Genomic_DNA"/>
</dbReference>
<evidence type="ECO:0000313" key="3">
    <source>
        <dbReference type="EMBL" id="MCD1655117.1"/>
    </source>
</evidence>
<dbReference type="Proteomes" id="UP001198163">
    <property type="component" value="Unassembled WGS sequence"/>
</dbReference>
<dbReference type="Pfam" id="PF01627">
    <property type="entry name" value="Hpt"/>
    <property type="match status" value="1"/>
</dbReference>
<dbReference type="SUPFAM" id="SSF47226">
    <property type="entry name" value="Histidine-containing phosphotransfer domain, HPT domain"/>
    <property type="match status" value="1"/>
</dbReference>
<dbReference type="AlphaFoldDB" id="A0AAE3EIJ1"/>
<evidence type="ECO:0000256" key="1">
    <source>
        <dbReference type="PROSITE-ProRule" id="PRU00110"/>
    </source>
</evidence>
<name>A0AAE3EIJ1_9SPIR</name>